<sequence>MTPSEGKSSMSSGPVEKNIDIFWDLMMQNPYLMYMYQPMHSTPMHPSYAYQPQWPVAVSQPHLPHVAYGAPPPRLDSTSTIRRVHQRSLGRHAHHSHRPLPWPSARPPVHRPRTSYPTLTLSPIHLARKPKDWRGSYRSPSKGGLGKYFQRIGLTLPKSASPRVALRVHPVLAYQADRKAAFSYDLRVHPISGYDLELRMEEPPLTPAHLYQRASLPRSARINLWHRNLPWSLTVRASAPGGVTVEDLLVGIYDALQTPIRHHEYYTVALTAEDRERVDMAFQLRCRGDPHEIQKGVRRVDFLGEEVCFVGVQRAGNGTWEMRTVARERQRMVLD</sequence>
<evidence type="ECO:0000259" key="2">
    <source>
        <dbReference type="Pfam" id="PF20415"/>
    </source>
</evidence>
<feature type="domain" description="DUF6699" evidence="2">
    <location>
        <begin position="184"/>
        <end position="317"/>
    </location>
</feature>
<dbReference type="AlphaFoldDB" id="A0A0D2PN94"/>
<keyword evidence="4" id="KW-1185">Reference proteome</keyword>
<evidence type="ECO:0000256" key="1">
    <source>
        <dbReference type="SAM" id="MobiDB-lite"/>
    </source>
</evidence>
<protein>
    <recommendedName>
        <fullName evidence="2">DUF6699 domain-containing protein</fullName>
    </recommendedName>
</protein>
<organism evidence="3 4">
    <name type="scientific">Hypholoma sublateritium (strain FD-334 SS-4)</name>
    <dbReference type="NCBI Taxonomy" id="945553"/>
    <lineage>
        <taxon>Eukaryota</taxon>
        <taxon>Fungi</taxon>
        <taxon>Dikarya</taxon>
        <taxon>Basidiomycota</taxon>
        <taxon>Agaricomycotina</taxon>
        <taxon>Agaricomycetes</taxon>
        <taxon>Agaricomycetidae</taxon>
        <taxon>Agaricales</taxon>
        <taxon>Agaricineae</taxon>
        <taxon>Strophariaceae</taxon>
        <taxon>Hypholoma</taxon>
    </lineage>
</organism>
<dbReference type="STRING" id="945553.A0A0D2PN94"/>
<evidence type="ECO:0000313" key="4">
    <source>
        <dbReference type="Proteomes" id="UP000054270"/>
    </source>
</evidence>
<dbReference type="Pfam" id="PF20415">
    <property type="entry name" value="DUF6699"/>
    <property type="match status" value="1"/>
</dbReference>
<reference evidence="4" key="1">
    <citation type="submission" date="2014-04" db="EMBL/GenBank/DDBJ databases">
        <title>Evolutionary Origins and Diversification of the Mycorrhizal Mutualists.</title>
        <authorList>
            <consortium name="DOE Joint Genome Institute"/>
            <consortium name="Mycorrhizal Genomics Consortium"/>
            <person name="Kohler A."/>
            <person name="Kuo A."/>
            <person name="Nagy L.G."/>
            <person name="Floudas D."/>
            <person name="Copeland A."/>
            <person name="Barry K.W."/>
            <person name="Cichocki N."/>
            <person name="Veneault-Fourrey C."/>
            <person name="LaButti K."/>
            <person name="Lindquist E.A."/>
            <person name="Lipzen A."/>
            <person name="Lundell T."/>
            <person name="Morin E."/>
            <person name="Murat C."/>
            <person name="Riley R."/>
            <person name="Ohm R."/>
            <person name="Sun H."/>
            <person name="Tunlid A."/>
            <person name="Henrissat B."/>
            <person name="Grigoriev I.V."/>
            <person name="Hibbett D.S."/>
            <person name="Martin F."/>
        </authorList>
    </citation>
    <scope>NUCLEOTIDE SEQUENCE [LARGE SCALE GENOMIC DNA]</scope>
    <source>
        <strain evidence="4">FD-334 SS-4</strain>
    </source>
</reference>
<dbReference type="EMBL" id="KN817559">
    <property type="protein sequence ID" value="KJA21360.1"/>
    <property type="molecule type" value="Genomic_DNA"/>
</dbReference>
<name>A0A0D2PN94_HYPSF</name>
<gene>
    <name evidence="3" type="ORF">HYPSUDRAFT_42232</name>
</gene>
<dbReference type="InterPro" id="IPR046522">
    <property type="entry name" value="DUF6699"/>
</dbReference>
<dbReference type="OMA" id="DAHTERC"/>
<dbReference type="OrthoDB" id="3265169at2759"/>
<feature type="region of interest" description="Disordered" evidence="1">
    <location>
        <begin position="90"/>
        <end position="109"/>
    </location>
</feature>
<proteinExistence type="predicted"/>
<evidence type="ECO:0000313" key="3">
    <source>
        <dbReference type="EMBL" id="KJA21360.1"/>
    </source>
</evidence>
<accession>A0A0D2PN94</accession>
<dbReference type="Proteomes" id="UP000054270">
    <property type="component" value="Unassembled WGS sequence"/>
</dbReference>